<feature type="chain" id="PRO_5011578192" description="Protein-glutamine gamma-glutamyltransferase-like C-terminal domain-containing protein" evidence="2">
    <location>
        <begin position="25"/>
        <end position="252"/>
    </location>
</feature>
<reference evidence="4 5" key="1">
    <citation type="submission" date="2016-10" db="EMBL/GenBank/DDBJ databases">
        <authorList>
            <person name="de Groot N.N."/>
        </authorList>
    </citation>
    <scope>NUCLEOTIDE SEQUENCE [LARGE SCALE GENOMIC DNA]</scope>
    <source>
        <strain evidence="4 5">RK1</strain>
    </source>
</reference>
<dbReference type="STRING" id="1477437.SAMN05444682_107189"/>
<proteinExistence type="predicted"/>
<organism evidence="4 5">
    <name type="scientific">Parapedobacter indicus</name>
    <dbReference type="NCBI Taxonomy" id="1477437"/>
    <lineage>
        <taxon>Bacteria</taxon>
        <taxon>Pseudomonadati</taxon>
        <taxon>Bacteroidota</taxon>
        <taxon>Sphingobacteriia</taxon>
        <taxon>Sphingobacteriales</taxon>
        <taxon>Sphingobacteriaceae</taxon>
        <taxon>Parapedobacter</taxon>
    </lineage>
</organism>
<name>A0A1I3NFG2_9SPHI</name>
<feature type="signal peptide" evidence="2">
    <location>
        <begin position="1"/>
        <end position="24"/>
    </location>
</feature>
<keyword evidence="2" id="KW-0732">Signal</keyword>
<dbReference type="RefSeq" id="WP_090628205.1">
    <property type="nucleotide sequence ID" value="NZ_FOQO01000007.1"/>
</dbReference>
<keyword evidence="1" id="KW-0472">Membrane</keyword>
<dbReference type="AlphaFoldDB" id="A0A1I3NFG2"/>
<evidence type="ECO:0000259" key="3">
    <source>
        <dbReference type="Pfam" id="PF13559"/>
    </source>
</evidence>
<dbReference type="Proteomes" id="UP000198670">
    <property type="component" value="Unassembled WGS sequence"/>
</dbReference>
<dbReference type="InterPro" id="IPR025403">
    <property type="entry name" value="TgpA-like_C"/>
</dbReference>
<feature type="transmembrane region" description="Helical" evidence="1">
    <location>
        <begin position="105"/>
        <end position="127"/>
    </location>
</feature>
<evidence type="ECO:0000256" key="2">
    <source>
        <dbReference type="SAM" id="SignalP"/>
    </source>
</evidence>
<keyword evidence="1" id="KW-1133">Transmembrane helix</keyword>
<evidence type="ECO:0000313" key="4">
    <source>
        <dbReference type="EMBL" id="SFJ07909.1"/>
    </source>
</evidence>
<dbReference type="OrthoDB" id="5491447at2"/>
<keyword evidence="1" id="KW-0812">Transmembrane</keyword>
<sequence length="252" mass="29250">MRNFRYIFWFFHCICGLTSLTSYADGGPKDRPINAVAPDTTQNPSFDSSAVNVRQFDQASLDSYKERTDFQYNEQQVDLSWWQRFKQWLRYKIAELMSREGSYALLKNIGIIAGVGALLYLVMKLLGMDAAGIFSRKSHTANTKSTVHTENIHDIDFTAELQKTIETGNYRLAVRLLYLDCLKKLNDSGLIRWQPAKTNIAYVNELDDAILQSEFKKLTRQFEYIWYGDFSINHQHFIQLHAAFQQFDEGLK</sequence>
<protein>
    <recommendedName>
        <fullName evidence="3">Protein-glutamine gamma-glutamyltransferase-like C-terminal domain-containing protein</fullName>
    </recommendedName>
</protein>
<gene>
    <name evidence="4" type="ORF">SAMN05444682_107189</name>
</gene>
<accession>A0A1I3NFG2</accession>
<evidence type="ECO:0000313" key="5">
    <source>
        <dbReference type="Proteomes" id="UP000198670"/>
    </source>
</evidence>
<dbReference type="Pfam" id="PF13559">
    <property type="entry name" value="DUF4129"/>
    <property type="match status" value="1"/>
</dbReference>
<dbReference type="EMBL" id="FOQO01000007">
    <property type="protein sequence ID" value="SFJ07909.1"/>
    <property type="molecule type" value="Genomic_DNA"/>
</dbReference>
<keyword evidence="5" id="KW-1185">Reference proteome</keyword>
<feature type="domain" description="Protein-glutamine gamma-glutamyltransferase-like C-terminal" evidence="3">
    <location>
        <begin position="177"/>
        <end position="244"/>
    </location>
</feature>
<evidence type="ECO:0000256" key="1">
    <source>
        <dbReference type="SAM" id="Phobius"/>
    </source>
</evidence>